<evidence type="ECO:0000313" key="3">
    <source>
        <dbReference type="Proteomes" id="UP000807353"/>
    </source>
</evidence>
<evidence type="ECO:0000313" key="2">
    <source>
        <dbReference type="EMBL" id="KAF9462821.1"/>
    </source>
</evidence>
<evidence type="ECO:0000256" key="1">
    <source>
        <dbReference type="SAM" id="MobiDB-lite"/>
    </source>
</evidence>
<feature type="compositionally biased region" description="Polar residues" evidence="1">
    <location>
        <begin position="43"/>
        <end position="56"/>
    </location>
</feature>
<proteinExistence type="predicted"/>
<comment type="caution">
    <text evidence="2">The sequence shown here is derived from an EMBL/GenBank/DDBJ whole genome shotgun (WGS) entry which is preliminary data.</text>
</comment>
<dbReference type="AlphaFoldDB" id="A0A9P5Y6X9"/>
<name>A0A9P5Y6X9_9AGAR</name>
<protein>
    <submittedName>
        <fullName evidence="2">Uncharacterized protein</fullName>
    </submittedName>
</protein>
<gene>
    <name evidence="2" type="ORF">BDZ94DRAFT_698083</name>
</gene>
<feature type="region of interest" description="Disordered" evidence="1">
    <location>
        <begin position="22"/>
        <end position="56"/>
    </location>
</feature>
<reference evidence="2" key="1">
    <citation type="submission" date="2020-11" db="EMBL/GenBank/DDBJ databases">
        <authorList>
            <consortium name="DOE Joint Genome Institute"/>
            <person name="Ahrendt S."/>
            <person name="Riley R."/>
            <person name="Andreopoulos W."/>
            <person name="Labutti K."/>
            <person name="Pangilinan J."/>
            <person name="Ruiz-Duenas F.J."/>
            <person name="Barrasa J.M."/>
            <person name="Sanchez-Garcia M."/>
            <person name="Camarero S."/>
            <person name="Miyauchi S."/>
            <person name="Serrano A."/>
            <person name="Linde D."/>
            <person name="Babiker R."/>
            <person name="Drula E."/>
            <person name="Ayuso-Fernandez I."/>
            <person name="Pacheco R."/>
            <person name="Padilla G."/>
            <person name="Ferreira P."/>
            <person name="Barriuso J."/>
            <person name="Kellner H."/>
            <person name="Castanera R."/>
            <person name="Alfaro M."/>
            <person name="Ramirez L."/>
            <person name="Pisabarro A.G."/>
            <person name="Kuo A."/>
            <person name="Tritt A."/>
            <person name="Lipzen A."/>
            <person name="He G."/>
            <person name="Yan M."/>
            <person name="Ng V."/>
            <person name="Cullen D."/>
            <person name="Martin F."/>
            <person name="Rosso M.-N."/>
            <person name="Henrissat B."/>
            <person name="Hibbett D."/>
            <person name="Martinez A.T."/>
            <person name="Grigoriev I.V."/>
        </authorList>
    </citation>
    <scope>NUCLEOTIDE SEQUENCE</scope>
    <source>
        <strain evidence="2">CBS 247.69</strain>
    </source>
</reference>
<dbReference type="EMBL" id="MU150268">
    <property type="protein sequence ID" value="KAF9462821.1"/>
    <property type="molecule type" value="Genomic_DNA"/>
</dbReference>
<organism evidence="2 3">
    <name type="scientific">Collybia nuda</name>
    <dbReference type="NCBI Taxonomy" id="64659"/>
    <lineage>
        <taxon>Eukaryota</taxon>
        <taxon>Fungi</taxon>
        <taxon>Dikarya</taxon>
        <taxon>Basidiomycota</taxon>
        <taxon>Agaricomycotina</taxon>
        <taxon>Agaricomycetes</taxon>
        <taxon>Agaricomycetidae</taxon>
        <taxon>Agaricales</taxon>
        <taxon>Tricholomatineae</taxon>
        <taxon>Clitocybaceae</taxon>
        <taxon>Collybia</taxon>
    </lineage>
</organism>
<dbReference type="Proteomes" id="UP000807353">
    <property type="component" value="Unassembled WGS sequence"/>
</dbReference>
<sequence>MLCSQQPTTSKHYSTRRDLMFNKLSTHTPPQPPMATRCPPPTKLNSLHPHQTSDPQTPLSVDIRIFLPWKSPNPTRYIIFVLHASSYFRIRRLYFFSAW</sequence>
<feature type="compositionally biased region" description="Pro residues" evidence="1">
    <location>
        <begin position="29"/>
        <end position="42"/>
    </location>
</feature>
<keyword evidence="3" id="KW-1185">Reference proteome</keyword>
<accession>A0A9P5Y6X9</accession>